<evidence type="ECO:0000313" key="5">
    <source>
        <dbReference type="EMBL" id="CCF55869.1"/>
    </source>
</evidence>
<feature type="domain" description="MHD2" evidence="4">
    <location>
        <begin position="1056"/>
        <end position="1193"/>
    </location>
</feature>
<dbReference type="InterPro" id="IPR014770">
    <property type="entry name" value="Munc13_1"/>
</dbReference>
<gene>
    <name evidence="5" type="primary">KAFR0A04340</name>
    <name evidence="5" type="ORF">KAFR_0A04340</name>
</gene>
<feature type="domain" description="MHD1" evidence="3">
    <location>
        <begin position="637"/>
        <end position="755"/>
    </location>
</feature>
<keyword evidence="6" id="KW-1185">Reference proteome</keyword>
<feature type="region of interest" description="Disordered" evidence="1">
    <location>
        <begin position="1"/>
        <end position="23"/>
    </location>
</feature>
<dbReference type="InParanoid" id="H2ANB9"/>
<dbReference type="Gene3D" id="2.60.40.150">
    <property type="entry name" value="C2 domain"/>
    <property type="match status" value="1"/>
</dbReference>
<name>H2ANB9_KAZAF</name>
<feature type="region of interest" description="Disordered" evidence="1">
    <location>
        <begin position="229"/>
        <end position="262"/>
    </location>
</feature>
<feature type="domain" description="C2" evidence="2">
    <location>
        <begin position="851"/>
        <end position="978"/>
    </location>
</feature>
<dbReference type="Pfam" id="PF00168">
    <property type="entry name" value="C2"/>
    <property type="match status" value="1"/>
</dbReference>
<protein>
    <recommendedName>
        <fullName evidence="7">C2 domain-containing protein</fullName>
    </recommendedName>
</protein>
<dbReference type="eggNOG" id="ENOG502QQWJ">
    <property type="taxonomic scope" value="Eukaryota"/>
</dbReference>
<dbReference type="RefSeq" id="XP_003955004.1">
    <property type="nucleotide sequence ID" value="XM_003954955.1"/>
</dbReference>
<proteinExistence type="predicted"/>
<dbReference type="Proteomes" id="UP000005220">
    <property type="component" value="Chromosome 1"/>
</dbReference>
<reference evidence="5 6" key="1">
    <citation type="journal article" date="2011" name="Proc. Natl. Acad. Sci. U.S.A.">
        <title>Evolutionary erosion of yeast sex chromosomes by mating-type switching accidents.</title>
        <authorList>
            <person name="Gordon J.L."/>
            <person name="Armisen D."/>
            <person name="Proux-Wera E."/>
            <person name="Oheigeartaigh S.S."/>
            <person name="Byrne K.P."/>
            <person name="Wolfe K.H."/>
        </authorList>
    </citation>
    <scope>NUCLEOTIDE SEQUENCE [LARGE SCALE GENOMIC DNA]</scope>
    <source>
        <strain evidence="6">ATCC 22294 / BCRC 22015 / CBS 2517 / CECT 1963 / NBRC 1671 / NRRL Y-8276</strain>
    </source>
</reference>
<dbReference type="HOGENOM" id="CLU_003023_1_0_1"/>
<dbReference type="PROSITE" id="PS51258">
    <property type="entry name" value="MHD1"/>
    <property type="match status" value="1"/>
</dbReference>
<dbReference type="SUPFAM" id="SSF49562">
    <property type="entry name" value="C2 domain (Calcium/lipid-binding domain, CaLB)"/>
    <property type="match status" value="1"/>
</dbReference>
<dbReference type="InterPro" id="IPR000008">
    <property type="entry name" value="C2_dom"/>
</dbReference>
<dbReference type="Gene3D" id="1.10.357.50">
    <property type="match status" value="1"/>
</dbReference>
<evidence type="ECO:0000256" key="1">
    <source>
        <dbReference type="SAM" id="MobiDB-lite"/>
    </source>
</evidence>
<dbReference type="PANTHER" id="PTHR47263">
    <property type="entry name" value="ADENYLATE CYCLASE ACTIVATION PROTEIN GIT1"/>
    <property type="match status" value="1"/>
</dbReference>
<evidence type="ECO:0000259" key="3">
    <source>
        <dbReference type="PROSITE" id="PS51258"/>
    </source>
</evidence>
<sequence length="1310" mass="151396">MHRYNSSTPPVRPPPCGDPLSMPNESKTAISVEEIYSYILKIIIFEYINEPRFHRTQYPERRIVSNTIPINDFKSQYNNSNKNINRNKRLSWLPSTTAELDVTRFEEHSINALKDSLERYLNGVAIQKKNVRTEEYRRSLLKLYNDYFLNPTMKRTLELTSKPEDLIVYFSKVANNNLSKLNVENLQNELHGEISLFIDLLITLVPSDAPGSITEKLRQYKVNINPTRRPLTSRKLPQNKINQALDEPSGRSAGGPSIKNTSPTFRFQEVSHASYVAALFGIDPIKMEQDIIRLSKDVTKSALCEEFRQIRNNLNADKGRLRIEDFDDELEYRKWKTYEVNEISKLVEKFQELRERRLPDQNVSTAIIPKSAHNSFIIFMSMILKKECQNSMSSLNLSQDAMFLMTKVSKYWRLDYPTTLATLLYTAANMAILNDEELNLPLTVNLFSMLRIKFLKSDDIIDFSNWNTLDRKLWISNLNFTSNQCFSSIDNLLSGLYASVQPKFSPILSFYYTNIQSDLAIYNPKTLSKENFRSIMAKLRKTIFRASEQHYISLIKSLPQSDQLEFHHIYDLTESVKETIKTIQKRYTKPLLDEINIAFLCADTLISAFTTDVTQLLALAERNCNSTSKKIAPVDALELYANLRELRDIFIQVQNKRTFPINLENRFKKYLTEFTQNVRNQIITSIRTIIKNEKWEHVNTGTPYSSSVIDIFKMIHEYIQTVENFNWGNPYQFAVSITHILKAFSDGVSLYSLETLHLIERDLRLQKSPIQLQEPSNSSFASEEKRKSRFSFHEMKSALKSNEMIVPAPYQYTVRTCVLLNNLEAMLSKVEELEDQVQPERLSIIIKNFENENKSKASFSDNYEAMKHLYTIRVIEANDIRGYGSDGFSNAAVSLRSSKWQREIGATKTIPRNNNPIWDEEFEVELAHNETCSIMFNIWHHHLRRFKSLNSDDLCGRTTITLAPQNFPSDGLPIEKTLKLDTQGELVIQVSLETEKVDPMFAVGRICRSLSRARDKAIESLVNKFSSFVNFAFSRETLKSVHHNTGSKKVSQHEIYEAIVPLFDYLNSNLNILASELTQDLLFMVMLRAWSLILSTADNLLLPPLSIAKNKLALAKRTIWNVGNSSTIPGYGRPLSQTEVDIIFSWLNALCIDFFHNNGEGPPLENLKNKLYQNLLLIPNLYDKSSLELKKDIQRLTPTYESYVRHLNEKDNSKVVVSRKLTRIVRRRTIMSAGSKKLSIDSGRPIDSSDIEQLEREVETMNVILRMLMAKGELDYVYRQLHERKLKRKEIIKTYVAKRVSKGQKIAYKS</sequence>
<evidence type="ECO:0000259" key="4">
    <source>
        <dbReference type="PROSITE" id="PS51259"/>
    </source>
</evidence>
<dbReference type="CDD" id="cd04043">
    <property type="entry name" value="C2_Munc13_fungal"/>
    <property type="match status" value="1"/>
</dbReference>
<dbReference type="InterPro" id="IPR035892">
    <property type="entry name" value="C2_domain_sf"/>
</dbReference>
<dbReference type="OrthoDB" id="2015333at2759"/>
<evidence type="ECO:0008006" key="7">
    <source>
        <dbReference type="Google" id="ProtNLM"/>
    </source>
</evidence>
<evidence type="ECO:0000259" key="2">
    <source>
        <dbReference type="PROSITE" id="PS50004"/>
    </source>
</evidence>
<dbReference type="Gene3D" id="1.20.58.1100">
    <property type="match status" value="1"/>
</dbReference>
<organism evidence="5 6">
    <name type="scientific">Kazachstania africana (strain ATCC 22294 / BCRC 22015 / CBS 2517 / CECT 1963 / NBRC 1671 / NRRL Y-8276)</name>
    <name type="common">Yeast</name>
    <name type="synonym">Kluyveromyces africanus</name>
    <dbReference type="NCBI Taxonomy" id="1071382"/>
    <lineage>
        <taxon>Eukaryota</taxon>
        <taxon>Fungi</taxon>
        <taxon>Dikarya</taxon>
        <taxon>Ascomycota</taxon>
        <taxon>Saccharomycotina</taxon>
        <taxon>Saccharomycetes</taxon>
        <taxon>Saccharomycetales</taxon>
        <taxon>Saccharomycetaceae</taxon>
        <taxon>Kazachstania</taxon>
    </lineage>
</organism>
<dbReference type="InterPro" id="IPR014772">
    <property type="entry name" value="Munc13_dom-2"/>
</dbReference>
<dbReference type="GeneID" id="13882342"/>
<dbReference type="PANTHER" id="PTHR47263:SF1">
    <property type="entry name" value="C2 DOMAIN PROTEIN (AFU_ORTHOLOGUE AFUA_7G02350)"/>
    <property type="match status" value="1"/>
</dbReference>
<dbReference type="KEGG" id="kaf:KAFR_0A04340"/>
<dbReference type="InterPro" id="IPR052811">
    <property type="entry name" value="Glucose_resp_signaling"/>
</dbReference>
<dbReference type="SMART" id="SM00239">
    <property type="entry name" value="C2"/>
    <property type="match status" value="1"/>
</dbReference>
<dbReference type="STRING" id="1071382.H2ANB9"/>
<dbReference type="FunCoup" id="H2ANB9">
    <property type="interactions" value="98"/>
</dbReference>
<dbReference type="PROSITE" id="PS50004">
    <property type="entry name" value="C2"/>
    <property type="match status" value="1"/>
</dbReference>
<dbReference type="PROSITE" id="PS51259">
    <property type="entry name" value="MHD2"/>
    <property type="match status" value="1"/>
</dbReference>
<dbReference type="EMBL" id="HE650821">
    <property type="protein sequence ID" value="CCF55869.1"/>
    <property type="molecule type" value="Genomic_DNA"/>
</dbReference>
<accession>H2ANB9</accession>
<evidence type="ECO:0000313" key="6">
    <source>
        <dbReference type="Proteomes" id="UP000005220"/>
    </source>
</evidence>